<dbReference type="Proteomes" id="UP000593567">
    <property type="component" value="Unassembled WGS sequence"/>
</dbReference>
<proteinExistence type="predicted"/>
<reference evidence="2" key="1">
    <citation type="submission" date="2020-06" db="EMBL/GenBank/DDBJ databases">
        <title>Draft genome of Bugula neritina, a colonial animal packing powerful symbionts and potential medicines.</title>
        <authorList>
            <person name="Rayko M."/>
        </authorList>
    </citation>
    <scope>NUCLEOTIDE SEQUENCE [LARGE SCALE GENOMIC DNA]</scope>
    <source>
        <strain evidence="2">Kwan_BN1</strain>
    </source>
</reference>
<dbReference type="AlphaFoldDB" id="A0A7J7JHD8"/>
<protein>
    <submittedName>
        <fullName evidence="2">Uncharacterized protein</fullName>
    </submittedName>
</protein>
<dbReference type="EMBL" id="VXIV02002458">
    <property type="protein sequence ID" value="KAF6025467.1"/>
    <property type="molecule type" value="Genomic_DNA"/>
</dbReference>
<comment type="caution">
    <text evidence="2">The sequence shown here is derived from an EMBL/GenBank/DDBJ whole genome shotgun (WGS) entry which is preliminary data.</text>
</comment>
<sequence length="149" mass="16574">MESNQVTVNLVSSKEYIPIWTITSQILEGVLEEVMKRIAKKKPPPKKVKIEVIKKPASKIIEEENIKTPSPEPTTRTNQTPPLPPPNQTPPLPPQPPPPSSPPTLPSPKESVIASLPSAEKDNKDVPAFSKVPMELPHYQPYHPYSRLL</sequence>
<organism evidence="2 3">
    <name type="scientific">Bugula neritina</name>
    <name type="common">Brown bryozoan</name>
    <name type="synonym">Sertularia neritina</name>
    <dbReference type="NCBI Taxonomy" id="10212"/>
    <lineage>
        <taxon>Eukaryota</taxon>
        <taxon>Metazoa</taxon>
        <taxon>Spiralia</taxon>
        <taxon>Lophotrochozoa</taxon>
        <taxon>Bryozoa</taxon>
        <taxon>Gymnolaemata</taxon>
        <taxon>Cheilostomatida</taxon>
        <taxon>Flustrina</taxon>
        <taxon>Buguloidea</taxon>
        <taxon>Bugulidae</taxon>
        <taxon>Bugula</taxon>
    </lineage>
</organism>
<name>A0A7J7JHD8_BUGNE</name>
<evidence type="ECO:0000313" key="3">
    <source>
        <dbReference type="Proteomes" id="UP000593567"/>
    </source>
</evidence>
<evidence type="ECO:0000256" key="1">
    <source>
        <dbReference type="SAM" id="MobiDB-lite"/>
    </source>
</evidence>
<evidence type="ECO:0000313" key="2">
    <source>
        <dbReference type="EMBL" id="KAF6025467.1"/>
    </source>
</evidence>
<feature type="region of interest" description="Disordered" evidence="1">
    <location>
        <begin position="59"/>
        <end position="149"/>
    </location>
</feature>
<keyword evidence="3" id="KW-1185">Reference proteome</keyword>
<feature type="compositionally biased region" description="Pro residues" evidence="1">
    <location>
        <begin position="81"/>
        <end position="106"/>
    </location>
</feature>
<accession>A0A7J7JHD8</accession>
<gene>
    <name evidence="2" type="ORF">EB796_016243</name>
</gene>